<dbReference type="PROSITE" id="PS51417">
    <property type="entry name" value="ARF"/>
    <property type="match status" value="1"/>
</dbReference>
<name>A0ABQ8UW65_9EUKA</name>
<keyword evidence="7" id="KW-0408">Iron</keyword>
<dbReference type="InterPro" id="IPR010048">
    <property type="entry name" value="Hydroxylam_reduct"/>
</dbReference>
<evidence type="ECO:0000313" key="10">
    <source>
        <dbReference type="EMBL" id="KAJ4463103.1"/>
    </source>
</evidence>
<evidence type="ECO:0000256" key="6">
    <source>
        <dbReference type="ARBA" id="ARBA00023002"/>
    </source>
</evidence>
<comment type="caution">
    <text evidence="10">The sequence shown here is derived from an EMBL/GenBank/DDBJ whole genome shotgun (WGS) entry which is preliminary data.</text>
</comment>
<organism evidence="10 11">
    <name type="scientific">Paratrimastix pyriformis</name>
    <dbReference type="NCBI Taxonomy" id="342808"/>
    <lineage>
        <taxon>Eukaryota</taxon>
        <taxon>Metamonada</taxon>
        <taxon>Preaxostyla</taxon>
        <taxon>Paratrimastigidae</taxon>
        <taxon>Paratrimastix</taxon>
    </lineage>
</organism>
<keyword evidence="11" id="KW-1185">Reference proteome</keyword>
<dbReference type="SUPFAM" id="SSF56821">
    <property type="entry name" value="Prismane protein-like"/>
    <property type="match status" value="1"/>
</dbReference>
<dbReference type="CDD" id="cd04154">
    <property type="entry name" value="Arl2"/>
    <property type="match status" value="1"/>
</dbReference>
<dbReference type="NCBIfam" id="TIGR01703">
    <property type="entry name" value="hybrid_clust"/>
    <property type="match status" value="1"/>
</dbReference>
<keyword evidence="5" id="KW-0547">Nucleotide-binding</keyword>
<dbReference type="SMART" id="SM00177">
    <property type="entry name" value="ARF"/>
    <property type="match status" value="1"/>
</dbReference>
<keyword evidence="8" id="KW-0411">Iron-sulfur</keyword>
<dbReference type="EMBL" id="JAPMOS010000001">
    <property type="protein sequence ID" value="KAJ4463103.1"/>
    <property type="molecule type" value="Genomic_DNA"/>
</dbReference>
<proteinExistence type="inferred from homology"/>
<dbReference type="SMART" id="SM00178">
    <property type="entry name" value="SAR"/>
    <property type="match status" value="1"/>
</dbReference>
<evidence type="ECO:0000256" key="2">
    <source>
        <dbReference type="ARBA" id="ARBA00022490"/>
    </source>
</evidence>
<evidence type="ECO:0000256" key="5">
    <source>
        <dbReference type="ARBA" id="ARBA00022741"/>
    </source>
</evidence>
<dbReference type="NCBIfam" id="TIGR00231">
    <property type="entry name" value="small_GTP"/>
    <property type="match status" value="1"/>
</dbReference>
<keyword evidence="3" id="KW-0449">Lipoprotein</keyword>
<dbReference type="PANTHER" id="PTHR30109">
    <property type="entry name" value="HYDROXYLAMINE REDUCTASE"/>
    <property type="match status" value="1"/>
</dbReference>
<keyword evidence="3" id="KW-0519">Myristate</keyword>
<reference evidence="10" key="1">
    <citation type="journal article" date="2022" name="bioRxiv">
        <title>Genomics of Preaxostyla Flagellates Illuminates Evolutionary Transitions and the Path Towards Mitochondrial Loss.</title>
        <authorList>
            <person name="Novak L.V.F."/>
            <person name="Treitli S.C."/>
            <person name="Pyrih J."/>
            <person name="Halakuc P."/>
            <person name="Pipaliya S.V."/>
            <person name="Vacek V."/>
            <person name="Brzon O."/>
            <person name="Soukal P."/>
            <person name="Eme L."/>
            <person name="Dacks J.B."/>
            <person name="Karnkowska A."/>
            <person name="Elias M."/>
            <person name="Hampl V."/>
        </authorList>
    </citation>
    <scope>NUCLEOTIDE SEQUENCE</scope>
    <source>
        <strain evidence="10">RCP-MX</strain>
    </source>
</reference>
<dbReference type="InterPro" id="IPR016100">
    <property type="entry name" value="Prismane_a-bundle"/>
</dbReference>
<dbReference type="InterPro" id="IPR027417">
    <property type="entry name" value="P-loop_NTPase"/>
</dbReference>
<evidence type="ECO:0000256" key="7">
    <source>
        <dbReference type="ARBA" id="ARBA00023004"/>
    </source>
</evidence>
<evidence type="ECO:0000256" key="8">
    <source>
        <dbReference type="ARBA" id="ARBA00023014"/>
    </source>
</evidence>
<dbReference type="Gene3D" id="1.20.1270.20">
    <property type="match status" value="2"/>
</dbReference>
<dbReference type="InterPro" id="IPR011254">
    <property type="entry name" value="Prismane-like_sf"/>
</dbReference>
<keyword evidence="2" id="KW-0963">Cytoplasm</keyword>
<dbReference type="Gene3D" id="3.40.50.300">
    <property type="entry name" value="P-loop containing nucleotide triphosphate hydrolases"/>
    <property type="match status" value="1"/>
</dbReference>
<dbReference type="Proteomes" id="UP001141327">
    <property type="component" value="Unassembled WGS sequence"/>
</dbReference>
<evidence type="ECO:0000256" key="9">
    <source>
        <dbReference type="ARBA" id="ARBA00023134"/>
    </source>
</evidence>
<keyword evidence="4" id="KW-0479">Metal-binding</keyword>
<dbReference type="InterPro" id="IPR006689">
    <property type="entry name" value="Small_GTPase_ARF/SAR"/>
</dbReference>
<dbReference type="Pfam" id="PF00025">
    <property type="entry name" value="Arf"/>
    <property type="match status" value="1"/>
</dbReference>
<dbReference type="InterPro" id="IPR005225">
    <property type="entry name" value="Small_GTP-bd"/>
</dbReference>
<gene>
    <name evidence="10" type="ORF">PAPYR_368</name>
</gene>
<dbReference type="SUPFAM" id="SSF52540">
    <property type="entry name" value="P-loop containing nucleoside triphosphate hydrolases"/>
    <property type="match status" value="1"/>
</dbReference>
<sequence length="822" mass="89381">MSSADIENAAMFCYQCEQTIGGVGCTKVGRCMKSPEVAALQDIQIMGVMKLAAMARPQYTELPTELKDDIAKTIIEATFMTLTNVSFDGARFRAQTAHIGDLIDQLAQRGVASAPTDPEVAAWTPAADPKAARIDLRQARQGKTVVGLQELIVYGMKGVAAYLDHAWRLGVFAFLATRPADVGALLGMALRVGEHNLAAMDGLHEANTAAYGDPTPHEVQWAPWARTEGKCILVSGHDLLDLYELLEATRGTGVQVYTHGEMLAANGYPVLRSRFPHLAGHYGTAWQNQVAEFRDFRGHPDDHQLHHPRVGDYRERIFTTNLVGVDGVTHIAESAAPGWVGTTAAPTAAGQAAAAAHKSTLTVGFGLPTVAGVADQILAAAGAGRLRRIFLVGGCDGFEGSRNYYTDFAARAPRDTLLLTLACGKFKLNHLEHGTIDLGGGVVLPRLLDLGQCNDAHTAIEAVKALAAKAHCGPNELPLSIVLSWFEQKAVCILLSLLHLGLRNIRLGPALPAFLTPEALAVLVEKFNIGPIGPSAQADLDAILGPQTSLAPAPAADAPASRNEFSIDSAIPRIIGRRPRGMYPRRQAAHTRPDLGELQVSLGTIFQPIRFLLTKPSSRLNLHHSIDRFRRRRAHQGSMGLLSILKKVKAKEKEVRILLLGLDNAGKTTILKRLNGEDISTISPTVGFNIKTFDYEGYKVNVWDVGGQTTIRSYWRNYFEQTDGLVWVVDSSDRRRLQDCRAELERVLTAEKLAGASLLVFANKQDLPGSLTPEEIAQELRLPEIVNRHWSVQTCSAWTGSGLDAGFQWVVRDIASRIYMYD</sequence>
<evidence type="ECO:0000256" key="1">
    <source>
        <dbReference type="ARBA" id="ARBA00010290"/>
    </source>
</evidence>
<dbReference type="InterPro" id="IPR004137">
    <property type="entry name" value="HCP/CODH"/>
</dbReference>
<dbReference type="SMART" id="SM00175">
    <property type="entry name" value="RAB"/>
    <property type="match status" value="1"/>
</dbReference>
<accession>A0ABQ8UW65</accession>
<dbReference type="InterPro" id="IPR016099">
    <property type="entry name" value="Prismane-like_a/b-sand"/>
</dbReference>
<keyword evidence="6" id="KW-0560">Oxidoreductase</keyword>
<dbReference type="Gene3D" id="3.40.50.2030">
    <property type="match status" value="2"/>
</dbReference>
<evidence type="ECO:0000256" key="4">
    <source>
        <dbReference type="ARBA" id="ARBA00022723"/>
    </source>
</evidence>
<dbReference type="Pfam" id="PF03063">
    <property type="entry name" value="Prismane"/>
    <property type="match status" value="1"/>
</dbReference>
<dbReference type="PRINTS" id="PR00328">
    <property type="entry name" value="SAR1GTPBP"/>
</dbReference>
<dbReference type="NCBIfam" id="NF003658">
    <property type="entry name" value="PRK05290.1"/>
    <property type="match status" value="1"/>
</dbReference>
<evidence type="ECO:0000256" key="3">
    <source>
        <dbReference type="ARBA" id="ARBA00022707"/>
    </source>
</evidence>
<comment type="similarity">
    <text evidence="1">Belongs to the small GTPase superfamily. Arf family.</text>
</comment>
<dbReference type="InterPro" id="IPR045873">
    <property type="entry name" value="Arl2"/>
</dbReference>
<evidence type="ECO:0000313" key="11">
    <source>
        <dbReference type="Proteomes" id="UP001141327"/>
    </source>
</evidence>
<dbReference type="HAMAP" id="MF_00069">
    <property type="entry name" value="Hydroxylam_reduct"/>
    <property type="match status" value="1"/>
</dbReference>
<protein>
    <submittedName>
        <fullName evidence="10">Hydroxylamine reductase</fullName>
    </submittedName>
</protein>
<dbReference type="PANTHER" id="PTHR30109:SF0">
    <property type="entry name" value="HYDROXYLAMINE REDUCTASE"/>
    <property type="match status" value="1"/>
</dbReference>
<keyword evidence="9" id="KW-0342">GTP-binding</keyword>